<evidence type="ECO:0000256" key="1">
    <source>
        <dbReference type="SAM" id="Coils"/>
    </source>
</evidence>
<keyword evidence="3" id="KW-0547">Nucleotide-binding</keyword>
<dbReference type="EMBL" id="CP107027">
    <property type="protein sequence ID" value="UYG96746.1"/>
    <property type="molecule type" value="Genomic_DNA"/>
</dbReference>
<dbReference type="Proteomes" id="UP001163104">
    <property type="component" value="Chromosome"/>
</dbReference>
<organism evidence="3 4">
    <name type="scientific">Cytobacillus firmus</name>
    <name type="common">Bacillus firmus</name>
    <dbReference type="NCBI Taxonomy" id="1399"/>
    <lineage>
        <taxon>Bacteria</taxon>
        <taxon>Bacillati</taxon>
        <taxon>Bacillota</taxon>
        <taxon>Bacilli</taxon>
        <taxon>Bacillales</taxon>
        <taxon>Bacillaceae</taxon>
        <taxon>Cytobacillus</taxon>
    </lineage>
</organism>
<sequence>MAEITETTINGLSERVQQLLNKDEGTDVDFKLMGNGLKSEDLVAFANSKDGGAILIGVAETTDESGRQIGEIRGCTISDQEKMNIIQRATQCRPPVEVEIYVENAASGQPFYRVEIPSGKNKPYCNQKGEYKIRGDGNNQPLTPELLLGLFLEVNGQEFISRFRQATEELDKKLTSTNEQVEGLKSNIEKVEERFTRHIQEVTTNIDDMARNINFELGEIYQKADNAENLSDDSMNFSMESSDGINEVQRKLDELENEIFDTNIVVNAILNHFDIEHPRITNARKTVKGLTNKLFIKDFKEDKEGFIKFIKKSSRGIDPDLLTKWVEEELENN</sequence>
<gene>
    <name evidence="3" type="ORF">OD459_06870</name>
</gene>
<proteinExistence type="predicted"/>
<keyword evidence="1" id="KW-0175">Coiled coil</keyword>
<dbReference type="GO" id="GO:0005524">
    <property type="term" value="F:ATP binding"/>
    <property type="evidence" value="ECO:0007669"/>
    <property type="project" value="UniProtKB-KW"/>
</dbReference>
<name>A0AA46P4F6_CYTFI</name>
<dbReference type="Gene3D" id="3.30.950.30">
    <property type="entry name" value="Schlafen, AAA domain"/>
    <property type="match status" value="1"/>
</dbReference>
<feature type="domain" description="Schlafen AlbA-2" evidence="2">
    <location>
        <begin position="24"/>
        <end position="142"/>
    </location>
</feature>
<feature type="coiled-coil region" evidence="1">
    <location>
        <begin position="238"/>
        <end position="265"/>
    </location>
</feature>
<feature type="coiled-coil region" evidence="1">
    <location>
        <begin position="167"/>
        <end position="201"/>
    </location>
</feature>
<protein>
    <submittedName>
        <fullName evidence="3">ATP-binding protein</fullName>
    </submittedName>
</protein>
<dbReference type="Gene3D" id="1.10.287.950">
    <property type="entry name" value="Methyl-accepting chemotaxis protein"/>
    <property type="match status" value="1"/>
</dbReference>
<evidence type="ECO:0000313" key="3">
    <source>
        <dbReference type="EMBL" id="UYG96746.1"/>
    </source>
</evidence>
<evidence type="ECO:0000313" key="4">
    <source>
        <dbReference type="Proteomes" id="UP001163104"/>
    </source>
</evidence>
<dbReference type="InterPro" id="IPR007421">
    <property type="entry name" value="Schlafen_AlbA_2_dom"/>
</dbReference>
<accession>A0AA46P4F6</accession>
<keyword evidence="3" id="KW-0067">ATP-binding</keyword>
<dbReference type="AlphaFoldDB" id="A0AA46P4F6"/>
<evidence type="ECO:0000259" key="2">
    <source>
        <dbReference type="Pfam" id="PF04326"/>
    </source>
</evidence>
<dbReference type="RefSeq" id="WP_263599786.1">
    <property type="nucleotide sequence ID" value="NZ_CP107027.1"/>
</dbReference>
<reference evidence="3" key="1">
    <citation type="submission" date="2022-10" db="EMBL/GenBank/DDBJ databases">
        <title>Mechanism of multi-heavy metal repair in Cytobacillus Firmus M7.</title>
        <authorList>
            <person name="Li X."/>
            <person name="Yu C."/>
        </authorList>
    </citation>
    <scope>NUCLEOTIDE SEQUENCE</scope>
    <source>
        <strain evidence="3">M7</strain>
    </source>
</reference>
<dbReference type="Pfam" id="PF04326">
    <property type="entry name" value="SLFN_AlbA_2"/>
    <property type="match status" value="1"/>
</dbReference>
<dbReference type="InterPro" id="IPR038461">
    <property type="entry name" value="Schlafen_AlbA_2_dom_sf"/>
</dbReference>